<evidence type="ECO:0000313" key="9">
    <source>
        <dbReference type="Proteomes" id="UP000317650"/>
    </source>
</evidence>
<dbReference type="GO" id="GO:0005886">
    <property type="term" value="C:plasma membrane"/>
    <property type="evidence" value="ECO:0007669"/>
    <property type="project" value="TreeGrafter"/>
</dbReference>
<dbReference type="GO" id="GO:0009506">
    <property type="term" value="C:plasmodesma"/>
    <property type="evidence" value="ECO:0007669"/>
    <property type="project" value="TreeGrafter"/>
</dbReference>
<keyword evidence="2 6" id="KW-0812">Transmembrane</keyword>
<keyword evidence="9" id="KW-1185">Reference proteome</keyword>
<dbReference type="AlphaFoldDB" id="A0A4S8IRQ8"/>
<dbReference type="GO" id="GO:0098542">
    <property type="term" value="P:defense response to other organism"/>
    <property type="evidence" value="ECO:0007669"/>
    <property type="project" value="InterPro"/>
</dbReference>
<dbReference type="InterPro" id="IPR044839">
    <property type="entry name" value="NDR1-like"/>
</dbReference>
<dbReference type="Proteomes" id="UP000317650">
    <property type="component" value="Chromosome 6"/>
</dbReference>
<evidence type="ECO:0000313" key="8">
    <source>
        <dbReference type="EMBL" id="THU51350.1"/>
    </source>
</evidence>
<dbReference type="PANTHER" id="PTHR31415">
    <property type="entry name" value="OS05G0367900 PROTEIN"/>
    <property type="match status" value="1"/>
</dbReference>
<protein>
    <recommendedName>
        <fullName evidence="7">Late embryogenesis abundant protein LEA-2 subgroup domain-containing protein</fullName>
    </recommendedName>
</protein>
<comment type="subcellular location">
    <subcellularLocation>
        <location evidence="1">Membrane</location>
        <topology evidence="1">Single-pass membrane protein</topology>
    </subcellularLocation>
</comment>
<keyword evidence="4 6" id="KW-0472">Membrane</keyword>
<feature type="transmembrane region" description="Helical" evidence="6">
    <location>
        <begin position="39"/>
        <end position="60"/>
    </location>
</feature>
<evidence type="ECO:0000259" key="7">
    <source>
        <dbReference type="Pfam" id="PF03168"/>
    </source>
</evidence>
<dbReference type="Pfam" id="PF03168">
    <property type="entry name" value="LEA_2"/>
    <property type="match status" value="1"/>
</dbReference>
<dbReference type="EMBL" id="PYDT01000009">
    <property type="protein sequence ID" value="THU51350.1"/>
    <property type="molecule type" value="Genomic_DNA"/>
</dbReference>
<dbReference type="InterPro" id="IPR004864">
    <property type="entry name" value="LEA_2"/>
</dbReference>
<accession>A0A4S8IRQ8</accession>
<dbReference type="PANTHER" id="PTHR31415:SF177">
    <property type="entry name" value="OS11G0587400 PROTEIN"/>
    <property type="match status" value="1"/>
</dbReference>
<gene>
    <name evidence="8" type="ORF">C4D60_Mb06t30100</name>
</gene>
<keyword evidence="3 6" id="KW-1133">Transmembrane helix</keyword>
<name>A0A4S8IRQ8_MUSBA</name>
<evidence type="ECO:0000256" key="1">
    <source>
        <dbReference type="ARBA" id="ARBA00004167"/>
    </source>
</evidence>
<organism evidence="8 9">
    <name type="scientific">Musa balbisiana</name>
    <name type="common">Banana</name>
    <dbReference type="NCBI Taxonomy" id="52838"/>
    <lineage>
        <taxon>Eukaryota</taxon>
        <taxon>Viridiplantae</taxon>
        <taxon>Streptophyta</taxon>
        <taxon>Embryophyta</taxon>
        <taxon>Tracheophyta</taxon>
        <taxon>Spermatophyta</taxon>
        <taxon>Magnoliopsida</taxon>
        <taxon>Liliopsida</taxon>
        <taxon>Zingiberales</taxon>
        <taxon>Musaceae</taxon>
        <taxon>Musa</taxon>
    </lineage>
</organism>
<sequence>MPMFHSPCLPTQSRSNPHHRPRLTASRIRESLTTRFTKCVCSLLLTLLLIGGIVVFVLWLNLRPHRPHLHLAEFAAPGLADPAGLADSVISFNVTDRNPNQKIGIYYDAMVGSVYYRDRLVGSGQVMFPFYQPPKNTTAITGQIAGARIAAGGTLAAQLAGDVARGRIPLRFELGSTIRFKVKTWDTHRHHLHVECDVVVGSDGSALPESKNKRCPIYFI</sequence>
<evidence type="ECO:0000256" key="5">
    <source>
        <dbReference type="SAM" id="MobiDB-lite"/>
    </source>
</evidence>
<evidence type="ECO:0000256" key="3">
    <source>
        <dbReference type="ARBA" id="ARBA00022989"/>
    </source>
</evidence>
<evidence type="ECO:0000256" key="4">
    <source>
        <dbReference type="ARBA" id="ARBA00023136"/>
    </source>
</evidence>
<comment type="caution">
    <text evidence="8">The sequence shown here is derived from an EMBL/GenBank/DDBJ whole genome shotgun (WGS) entry which is preliminary data.</text>
</comment>
<feature type="region of interest" description="Disordered" evidence="5">
    <location>
        <begin position="1"/>
        <end position="21"/>
    </location>
</feature>
<evidence type="ECO:0000256" key="2">
    <source>
        <dbReference type="ARBA" id="ARBA00022692"/>
    </source>
</evidence>
<feature type="domain" description="Late embryogenesis abundant protein LEA-2 subgroup" evidence="7">
    <location>
        <begin position="97"/>
        <end position="196"/>
    </location>
</feature>
<proteinExistence type="predicted"/>
<evidence type="ECO:0000256" key="6">
    <source>
        <dbReference type="SAM" id="Phobius"/>
    </source>
</evidence>
<reference evidence="8 9" key="1">
    <citation type="journal article" date="2019" name="Nat. Plants">
        <title>Genome sequencing of Musa balbisiana reveals subgenome evolution and function divergence in polyploid bananas.</title>
        <authorList>
            <person name="Yao X."/>
        </authorList>
    </citation>
    <scope>NUCLEOTIDE SEQUENCE [LARGE SCALE GENOMIC DNA]</scope>
    <source>
        <strain evidence="9">cv. DH-PKW</strain>
        <tissue evidence="8">Leaves</tissue>
    </source>
</reference>